<reference evidence="2" key="1">
    <citation type="submission" date="2024-06" db="UniProtKB">
        <authorList>
            <consortium name="RefSeq"/>
        </authorList>
    </citation>
    <scope>NUCLEOTIDE SEQUENCE [LARGE SCALE GENOMIC DNA]</scope>
</reference>
<feature type="transmembrane region" description="Helical" evidence="1">
    <location>
        <begin position="180"/>
        <end position="205"/>
    </location>
</feature>
<dbReference type="AlphaFoldDB" id="A0A8B8DGY7"/>
<name>A0A8B8DGY7_CRAVI</name>
<protein>
    <submittedName>
        <fullName evidence="3">Uncharacterized protein LOC111126806</fullName>
    </submittedName>
</protein>
<keyword evidence="1" id="KW-0472">Membrane</keyword>
<keyword evidence="2" id="KW-1185">Reference proteome</keyword>
<accession>A0A8B8DGY7</accession>
<keyword evidence="1" id="KW-0812">Transmembrane</keyword>
<dbReference type="GeneID" id="111126806"/>
<feature type="transmembrane region" description="Helical" evidence="1">
    <location>
        <begin position="211"/>
        <end position="232"/>
    </location>
</feature>
<reference evidence="3" key="2">
    <citation type="submission" date="2025-08" db="UniProtKB">
        <authorList>
            <consortium name="RefSeq"/>
        </authorList>
    </citation>
    <scope>IDENTIFICATION</scope>
    <source>
        <tissue evidence="3">Whole sample</tissue>
    </source>
</reference>
<feature type="transmembrane region" description="Helical" evidence="1">
    <location>
        <begin position="24"/>
        <end position="46"/>
    </location>
</feature>
<organism evidence="2 3">
    <name type="scientific">Crassostrea virginica</name>
    <name type="common">Eastern oyster</name>
    <dbReference type="NCBI Taxonomy" id="6565"/>
    <lineage>
        <taxon>Eukaryota</taxon>
        <taxon>Metazoa</taxon>
        <taxon>Spiralia</taxon>
        <taxon>Lophotrochozoa</taxon>
        <taxon>Mollusca</taxon>
        <taxon>Bivalvia</taxon>
        <taxon>Autobranchia</taxon>
        <taxon>Pteriomorphia</taxon>
        <taxon>Ostreida</taxon>
        <taxon>Ostreoidea</taxon>
        <taxon>Ostreidae</taxon>
        <taxon>Crassostrea</taxon>
    </lineage>
</organism>
<evidence type="ECO:0000313" key="3">
    <source>
        <dbReference type="RefSeq" id="XP_022327407.1"/>
    </source>
</evidence>
<dbReference type="KEGG" id="cvn:111126806"/>
<gene>
    <name evidence="3" type="primary">LOC111126806</name>
</gene>
<dbReference type="RefSeq" id="XP_022327407.1">
    <property type="nucleotide sequence ID" value="XM_022471699.1"/>
</dbReference>
<proteinExistence type="predicted"/>
<dbReference type="Proteomes" id="UP000694844">
    <property type="component" value="Chromosome 1"/>
</dbReference>
<sequence>MGEETERQKIMVEKFNQAFYESTIFLRISFFSSTVTLIIFLSGFIIPSWKYLEFSLDLNNLAASNPSIFDDSKMMQKELDSDSNLSMLYNEYEDWEQEFNFSYLGTHDFTDHVLHTTNLTESLNESTVLYPAYDTTDLFTAYVVIGLWQTKVCTKFLTEENCIPPFKTQGYNWIRRSRGFCILALGMALLTVVLILMCLFLSIAADMLLTHVMTLLTSIISVSSIVVGVLIFTTNHMKLDEETMVSNNMGMFQMSVSRVSWACWLSASATPSAAVTVLFLALNIIFF</sequence>
<evidence type="ECO:0000313" key="2">
    <source>
        <dbReference type="Proteomes" id="UP000694844"/>
    </source>
</evidence>
<evidence type="ECO:0000256" key="1">
    <source>
        <dbReference type="SAM" id="Phobius"/>
    </source>
</evidence>
<feature type="transmembrane region" description="Helical" evidence="1">
    <location>
        <begin position="261"/>
        <end position="286"/>
    </location>
</feature>
<dbReference type="OrthoDB" id="6122478at2759"/>
<keyword evidence="1" id="KW-1133">Transmembrane helix</keyword>